<dbReference type="GO" id="GO:0004826">
    <property type="term" value="F:phenylalanine-tRNA ligase activity"/>
    <property type="evidence" value="ECO:0007669"/>
    <property type="project" value="UniProtKB-EC"/>
</dbReference>
<dbReference type="GO" id="GO:0009328">
    <property type="term" value="C:phenylalanine-tRNA ligase complex"/>
    <property type="evidence" value="ECO:0007669"/>
    <property type="project" value="TreeGrafter"/>
</dbReference>
<name>A0A9D1MHX9_9FIRM</name>
<dbReference type="GO" id="GO:0000287">
    <property type="term" value="F:magnesium ion binding"/>
    <property type="evidence" value="ECO:0007669"/>
    <property type="project" value="InterPro"/>
</dbReference>
<dbReference type="Pfam" id="PF03147">
    <property type="entry name" value="FDX-ACB"/>
    <property type="match status" value="1"/>
</dbReference>
<reference evidence="21" key="2">
    <citation type="journal article" date="2021" name="PeerJ">
        <title>Extensive microbial diversity within the chicken gut microbiome revealed by metagenomics and culture.</title>
        <authorList>
            <person name="Gilroy R."/>
            <person name="Ravi A."/>
            <person name="Getino M."/>
            <person name="Pursley I."/>
            <person name="Horton D.L."/>
            <person name="Alikhan N.F."/>
            <person name="Baker D."/>
            <person name="Gharbi K."/>
            <person name="Hall N."/>
            <person name="Watson M."/>
            <person name="Adriaenssens E.M."/>
            <person name="Foster-Nyarko E."/>
            <person name="Jarju S."/>
            <person name="Secka A."/>
            <person name="Antonio M."/>
            <person name="Oren A."/>
            <person name="Chaudhuri R.R."/>
            <person name="La Ragione R."/>
            <person name="Hildebrand F."/>
            <person name="Pallen M.J."/>
        </authorList>
    </citation>
    <scope>NUCLEOTIDE SEQUENCE</scope>
    <source>
        <strain evidence="21">18911</strain>
    </source>
</reference>
<keyword evidence="11" id="KW-0547">Nucleotide-binding</keyword>
<dbReference type="EC" id="6.1.1.20" evidence="5"/>
<dbReference type="GO" id="GO:0000049">
    <property type="term" value="F:tRNA binding"/>
    <property type="evidence" value="ECO:0007669"/>
    <property type="project" value="UniProtKB-KW"/>
</dbReference>
<evidence type="ECO:0000256" key="1">
    <source>
        <dbReference type="ARBA" id="ARBA00001946"/>
    </source>
</evidence>
<dbReference type="InterPro" id="IPR005147">
    <property type="entry name" value="tRNA_synthase_B5-dom"/>
</dbReference>
<comment type="cofactor">
    <cofactor evidence="1">
        <name>Mg(2+)</name>
        <dbReference type="ChEBI" id="CHEBI:18420"/>
    </cofactor>
</comment>
<dbReference type="Gene3D" id="3.30.70.380">
    <property type="entry name" value="Ferrodoxin-fold anticodon-binding domain"/>
    <property type="match status" value="1"/>
</dbReference>
<dbReference type="EMBL" id="DVNF01000161">
    <property type="protein sequence ID" value="HIU60838.1"/>
    <property type="molecule type" value="Genomic_DNA"/>
</dbReference>
<evidence type="ECO:0000256" key="18">
    <source>
        <dbReference type="ARBA" id="ARBA00049255"/>
    </source>
</evidence>
<gene>
    <name evidence="21" type="ORF">IAB05_05550</name>
</gene>
<dbReference type="AlphaFoldDB" id="A0A9D1MHX9"/>
<keyword evidence="7" id="KW-0963">Cytoplasm</keyword>
<dbReference type="Pfam" id="PF17759">
    <property type="entry name" value="tRNA_synthFbeta"/>
    <property type="match status" value="1"/>
</dbReference>
<evidence type="ECO:0000259" key="20">
    <source>
        <dbReference type="PROSITE" id="PS51483"/>
    </source>
</evidence>
<evidence type="ECO:0000256" key="12">
    <source>
        <dbReference type="ARBA" id="ARBA00022840"/>
    </source>
</evidence>
<comment type="caution">
    <text evidence="21">The sequence shown here is derived from an EMBL/GenBank/DDBJ whole genome shotgun (WGS) entry which is preliminary data.</text>
</comment>
<evidence type="ECO:0000313" key="21">
    <source>
        <dbReference type="EMBL" id="HIU60838.1"/>
    </source>
</evidence>
<dbReference type="InterPro" id="IPR045060">
    <property type="entry name" value="Phe-tRNA-ligase_IIc_bsu"/>
</dbReference>
<evidence type="ECO:0000256" key="4">
    <source>
        <dbReference type="ARBA" id="ARBA00011209"/>
    </source>
</evidence>
<protein>
    <recommendedName>
        <fullName evidence="6">Phenylalanine--tRNA ligase beta subunit</fullName>
        <ecNumber evidence="5">6.1.1.20</ecNumber>
    </recommendedName>
    <alternativeName>
        <fullName evidence="17">Phenylalanyl-tRNA synthetase beta subunit</fullName>
    </alternativeName>
</protein>
<keyword evidence="16" id="KW-0030">Aminoacyl-tRNA synthetase</keyword>
<dbReference type="Proteomes" id="UP000824094">
    <property type="component" value="Unassembled WGS sequence"/>
</dbReference>
<dbReference type="SUPFAM" id="SSF46955">
    <property type="entry name" value="Putative DNA-binding domain"/>
    <property type="match status" value="1"/>
</dbReference>
<evidence type="ECO:0000259" key="19">
    <source>
        <dbReference type="PROSITE" id="PS51447"/>
    </source>
</evidence>
<dbReference type="GO" id="GO:0006432">
    <property type="term" value="P:phenylalanyl-tRNA aminoacylation"/>
    <property type="evidence" value="ECO:0007669"/>
    <property type="project" value="InterPro"/>
</dbReference>
<evidence type="ECO:0000256" key="11">
    <source>
        <dbReference type="ARBA" id="ARBA00022741"/>
    </source>
</evidence>
<evidence type="ECO:0000256" key="14">
    <source>
        <dbReference type="ARBA" id="ARBA00022884"/>
    </source>
</evidence>
<evidence type="ECO:0000256" key="5">
    <source>
        <dbReference type="ARBA" id="ARBA00012814"/>
    </source>
</evidence>
<comment type="catalytic activity">
    <reaction evidence="18">
        <text>tRNA(Phe) + L-phenylalanine + ATP = L-phenylalanyl-tRNA(Phe) + AMP + diphosphate + H(+)</text>
        <dbReference type="Rhea" id="RHEA:19413"/>
        <dbReference type="Rhea" id="RHEA-COMP:9668"/>
        <dbReference type="Rhea" id="RHEA-COMP:9699"/>
        <dbReference type="ChEBI" id="CHEBI:15378"/>
        <dbReference type="ChEBI" id="CHEBI:30616"/>
        <dbReference type="ChEBI" id="CHEBI:33019"/>
        <dbReference type="ChEBI" id="CHEBI:58095"/>
        <dbReference type="ChEBI" id="CHEBI:78442"/>
        <dbReference type="ChEBI" id="CHEBI:78531"/>
        <dbReference type="ChEBI" id="CHEBI:456215"/>
        <dbReference type="EC" id="6.1.1.20"/>
    </reaction>
</comment>
<evidence type="ECO:0000256" key="13">
    <source>
        <dbReference type="ARBA" id="ARBA00022842"/>
    </source>
</evidence>
<dbReference type="PANTHER" id="PTHR10947:SF0">
    <property type="entry name" value="PHENYLALANINE--TRNA LIGASE BETA SUBUNIT"/>
    <property type="match status" value="1"/>
</dbReference>
<dbReference type="CDD" id="cd00769">
    <property type="entry name" value="PheRS_beta_core"/>
    <property type="match status" value="1"/>
</dbReference>
<sequence>LKKAVGMVVKNGWGKAVGGTIDCYPDPVPEKKISFTATDIDKILGISVPEDKILSILNSLSIPTTRENGVFVSVIPGFREDIVGVNDIAEEVIRMYGYDAFPSESKMYGALITGTVTKEQANAKKIAAFMVGSGAFETLTYSFITPKSFDTLGLEQDSPLRNAVKLLDPLGEDYSVMRTSMAHSMLKALATNAIRRNKSARLFEIAKVFIPESLPLTDKLPLEKNVLAFAAYGPNEDFYSVKAVLEALFDYLRIEVEFAVGTYPYMHPTRTADIFANGKKIGYIGEISDKTAAAYGMDKRAYLAELDADYLESNASDYSGFKVISKYPSIERDLALVTDENIEAKKILAAIREAADTELLTDVQIFDVFQGANLKQEGKKSVAVRLTFRSNERTLVDDEVVKLIDNILVKLQTSLGIKLR</sequence>
<dbReference type="InterPro" id="IPR005121">
    <property type="entry name" value="Fdx_antiC-bd"/>
</dbReference>
<keyword evidence="14" id="KW-0694">RNA-binding</keyword>
<evidence type="ECO:0000256" key="6">
    <source>
        <dbReference type="ARBA" id="ARBA00017032"/>
    </source>
</evidence>
<dbReference type="SUPFAM" id="SSF55681">
    <property type="entry name" value="Class II aaRS and biotin synthetases"/>
    <property type="match status" value="1"/>
</dbReference>
<feature type="domain" description="FDX-ACB" evidence="19">
    <location>
        <begin position="325"/>
        <end position="420"/>
    </location>
</feature>
<feature type="non-terminal residue" evidence="21">
    <location>
        <position position="1"/>
    </location>
</feature>
<keyword evidence="8" id="KW-0820">tRNA-binding</keyword>
<keyword evidence="15" id="KW-0648">Protein biosynthesis</keyword>
<comment type="similarity">
    <text evidence="3">Belongs to the phenylalanyl-tRNA synthetase beta subunit family. Type 1 subfamily.</text>
</comment>
<dbReference type="GO" id="GO:0140096">
    <property type="term" value="F:catalytic activity, acting on a protein"/>
    <property type="evidence" value="ECO:0007669"/>
    <property type="project" value="UniProtKB-ARBA"/>
</dbReference>
<dbReference type="Gene3D" id="3.30.56.10">
    <property type="match status" value="1"/>
</dbReference>
<dbReference type="InterPro" id="IPR009061">
    <property type="entry name" value="DNA-bd_dom_put_sf"/>
</dbReference>
<feature type="domain" description="B5" evidence="20">
    <location>
        <begin position="28"/>
        <end position="103"/>
    </location>
</feature>
<evidence type="ECO:0000256" key="16">
    <source>
        <dbReference type="ARBA" id="ARBA00023146"/>
    </source>
</evidence>
<dbReference type="PROSITE" id="PS51447">
    <property type="entry name" value="FDX_ACB"/>
    <property type="match status" value="1"/>
</dbReference>
<evidence type="ECO:0000256" key="15">
    <source>
        <dbReference type="ARBA" id="ARBA00022917"/>
    </source>
</evidence>
<dbReference type="Gene3D" id="3.30.930.10">
    <property type="entry name" value="Bira Bifunctional Protein, Domain 2"/>
    <property type="match status" value="1"/>
</dbReference>
<keyword evidence="10" id="KW-0479">Metal-binding</keyword>
<proteinExistence type="inferred from homology"/>
<evidence type="ECO:0000256" key="9">
    <source>
        <dbReference type="ARBA" id="ARBA00022598"/>
    </source>
</evidence>
<dbReference type="InterPro" id="IPR041616">
    <property type="entry name" value="PheRS_beta_core"/>
</dbReference>
<keyword evidence="9 21" id="KW-0436">Ligase</keyword>
<accession>A0A9D1MHX9</accession>
<keyword evidence="12" id="KW-0067">ATP-binding</keyword>
<comment type="subunit">
    <text evidence="4">Tetramer of two alpha and two beta subunits.</text>
</comment>
<comment type="subcellular location">
    <subcellularLocation>
        <location evidence="2">Cytoplasm</location>
    </subcellularLocation>
</comment>
<organism evidence="21 22">
    <name type="scientific">Candidatus Stercoripulliclostridium merdigallinarum</name>
    <dbReference type="NCBI Taxonomy" id="2840951"/>
    <lineage>
        <taxon>Bacteria</taxon>
        <taxon>Bacillati</taxon>
        <taxon>Bacillota</taxon>
        <taxon>Clostridia</taxon>
        <taxon>Eubacteriales</taxon>
        <taxon>Candidatus Stercoripulliclostridium</taxon>
    </lineage>
</organism>
<evidence type="ECO:0000256" key="10">
    <source>
        <dbReference type="ARBA" id="ARBA00022723"/>
    </source>
</evidence>
<dbReference type="GO" id="GO:0016740">
    <property type="term" value="F:transferase activity"/>
    <property type="evidence" value="ECO:0007669"/>
    <property type="project" value="UniProtKB-ARBA"/>
</dbReference>
<dbReference type="SMART" id="SM00896">
    <property type="entry name" value="FDX-ACB"/>
    <property type="match status" value="1"/>
</dbReference>
<evidence type="ECO:0000256" key="2">
    <source>
        <dbReference type="ARBA" id="ARBA00004496"/>
    </source>
</evidence>
<evidence type="ECO:0000256" key="8">
    <source>
        <dbReference type="ARBA" id="ARBA00022555"/>
    </source>
</evidence>
<dbReference type="PROSITE" id="PS51483">
    <property type="entry name" value="B5"/>
    <property type="match status" value="1"/>
</dbReference>
<dbReference type="InterPro" id="IPR036690">
    <property type="entry name" value="Fdx_antiC-bd_sf"/>
</dbReference>
<reference evidence="21" key="1">
    <citation type="submission" date="2020-10" db="EMBL/GenBank/DDBJ databases">
        <authorList>
            <person name="Gilroy R."/>
        </authorList>
    </citation>
    <scope>NUCLEOTIDE SEQUENCE</scope>
    <source>
        <strain evidence="21">18911</strain>
    </source>
</reference>
<evidence type="ECO:0000256" key="17">
    <source>
        <dbReference type="ARBA" id="ARBA00033189"/>
    </source>
</evidence>
<dbReference type="InterPro" id="IPR045864">
    <property type="entry name" value="aa-tRNA-synth_II/BPL/LPL"/>
</dbReference>
<evidence type="ECO:0000313" key="22">
    <source>
        <dbReference type="Proteomes" id="UP000824094"/>
    </source>
</evidence>
<evidence type="ECO:0000256" key="7">
    <source>
        <dbReference type="ARBA" id="ARBA00022490"/>
    </source>
</evidence>
<dbReference type="PANTHER" id="PTHR10947">
    <property type="entry name" value="PHENYLALANYL-TRNA SYNTHETASE BETA CHAIN AND LEUCINE-RICH REPEAT-CONTAINING PROTEIN 47"/>
    <property type="match status" value="1"/>
</dbReference>
<evidence type="ECO:0000256" key="3">
    <source>
        <dbReference type="ARBA" id="ARBA00008653"/>
    </source>
</evidence>
<dbReference type="SMART" id="SM00874">
    <property type="entry name" value="B5"/>
    <property type="match status" value="1"/>
</dbReference>
<dbReference type="GO" id="GO:0005524">
    <property type="term" value="F:ATP binding"/>
    <property type="evidence" value="ECO:0007669"/>
    <property type="project" value="UniProtKB-KW"/>
</dbReference>
<dbReference type="Pfam" id="PF03484">
    <property type="entry name" value="B5"/>
    <property type="match status" value="1"/>
</dbReference>
<keyword evidence="13" id="KW-0460">Magnesium</keyword>
<dbReference type="FunFam" id="3.30.70.380:FF:000001">
    <property type="entry name" value="Phenylalanine--tRNA ligase beta subunit"/>
    <property type="match status" value="1"/>
</dbReference>
<dbReference type="SUPFAM" id="SSF54991">
    <property type="entry name" value="Anticodon-binding domain of PheRS"/>
    <property type="match status" value="1"/>
</dbReference>